<dbReference type="AlphaFoldDB" id="A0A101JNF5"/>
<sequence length="78" mass="7198">MSFTSQVETAEIADAVLDNISGGMAGGASAGLAGTLSGGIAGGLADTLTAVGCADVVAAISPEGVALGVHAHGHAAAH</sequence>
<organism evidence="1 2">
    <name type="scientific">Streptomyces regalis</name>
    <dbReference type="NCBI Taxonomy" id="68262"/>
    <lineage>
        <taxon>Bacteria</taxon>
        <taxon>Bacillati</taxon>
        <taxon>Actinomycetota</taxon>
        <taxon>Actinomycetes</taxon>
        <taxon>Kitasatosporales</taxon>
        <taxon>Streptomycetaceae</taxon>
        <taxon>Streptomyces</taxon>
    </lineage>
</organism>
<evidence type="ECO:0000313" key="2">
    <source>
        <dbReference type="Proteomes" id="UP000053923"/>
    </source>
</evidence>
<gene>
    <name evidence="1" type="ORF">ADL12_27635</name>
</gene>
<dbReference type="RefSeq" id="WP_062706463.1">
    <property type="nucleotide sequence ID" value="NZ_LLZG01000323.1"/>
</dbReference>
<comment type="caution">
    <text evidence="1">The sequence shown here is derived from an EMBL/GenBank/DDBJ whole genome shotgun (WGS) entry which is preliminary data.</text>
</comment>
<proteinExistence type="predicted"/>
<reference evidence="2" key="1">
    <citation type="submission" date="2015-10" db="EMBL/GenBank/DDBJ databases">
        <authorList>
            <person name="Ju K.-S."/>
            <person name="Doroghazi J.R."/>
            <person name="Metcalf W.W."/>
        </authorList>
    </citation>
    <scope>NUCLEOTIDE SEQUENCE [LARGE SCALE GENOMIC DNA]</scope>
    <source>
        <strain evidence="2">NRRL 3151</strain>
    </source>
</reference>
<dbReference type="Proteomes" id="UP000053923">
    <property type="component" value="Unassembled WGS sequence"/>
</dbReference>
<name>A0A101JNF5_9ACTN</name>
<dbReference type="EMBL" id="LLZG01000323">
    <property type="protein sequence ID" value="KUL29763.1"/>
    <property type="molecule type" value="Genomic_DNA"/>
</dbReference>
<accession>A0A101JNF5</accession>
<evidence type="ECO:0008006" key="3">
    <source>
        <dbReference type="Google" id="ProtNLM"/>
    </source>
</evidence>
<evidence type="ECO:0000313" key="1">
    <source>
        <dbReference type="EMBL" id="KUL29763.1"/>
    </source>
</evidence>
<protein>
    <recommendedName>
        <fullName evidence="3">Type A2 lantipeptide</fullName>
    </recommendedName>
</protein>
<keyword evidence="2" id="KW-1185">Reference proteome</keyword>